<evidence type="ECO:0008006" key="5">
    <source>
        <dbReference type="Google" id="ProtNLM"/>
    </source>
</evidence>
<proteinExistence type="predicted"/>
<evidence type="ECO:0000313" key="4">
    <source>
        <dbReference type="Proteomes" id="UP000054097"/>
    </source>
</evidence>
<keyword evidence="4" id="KW-1185">Reference proteome</keyword>
<evidence type="ECO:0000313" key="3">
    <source>
        <dbReference type="EMBL" id="KIM32952.1"/>
    </source>
</evidence>
<dbReference type="Proteomes" id="UP000054097">
    <property type="component" value="Unassembled WGS sequence"/>
</dbReference>
<dbReference type="HOGENOM" id="CLU_103448_0_0_1"/>
<dbReference type="AlphaFoldDB" id="A0A0C2XVP1"/>
<feature type="transmembrane region" description="Helical" evidence="2">
    <location>
        <begin position="142"/>
        <end position="167"/>
    </location>
</feature>
<dbReference type="OrthoDB" id="3358294at2759"/>
<evidence type="ECO:0000256" key="2">
    <source>
        <dbReference type="SAM" id="Phobius"/>
    </source>
</evidence>
<dbReference type="EMBL" id="KN824279">
    <property type="protein sequence ID" value="KIM32952.1"/>
    <property type="molecule type" value="Genomic_DNA"/>
</dbReference>
<reference evidence="3 4" key="1">
    <citation type="submission" date="2014-04" db="EMBL/GenBank/DDBJ databases">
        <authorList>
            <consortium name="DOE Joint Genome Institute"/>
            <person name="Kuo A."/>
            <person name="Zuccaro A."/>
            <person name="Kohler A."/>
            <person name="Nagy L.G."/>
            <person name="Floudas D."/>
            <person name="Copeland A."/>
            <person name="Barry K.W."/>
            <person name="Cichocki N."/>
            <person name="Veneault-Fourrey C."/>
            <person name="LaButti K."/>
            <person name="Lindquist E.A."/>
            <person name="Lipzen A."/>
            <person name="Lundell T."/>
            <person name="Morin E."/>
            <person name="Murat C."/>
            <person name="Sun H."/>
            <person name="Tunlid A."/>
            <person name="Henrissat B."/>
            <person name="Grigoriev I.V."/>
            <person name="Hibbett D.S."/>
            <person name="Martin F."/>
            <person name="Nordberg H.P."/>
            <person name="Cantor M.N."/>
            <person name="Hua S.X."/>
        </authorList>
    </citation>
    <scope>NUCLEOTIDE SEQUENCE [LARGE SCALE GENOMIC DNA]</scope>
    <source>
        <strain evidence="3 4">MAFF 305830</strain>
    </source>
</reference>
<sequence>MSSAFSFPAFETPQLQQPSPVAARDSERSPAVSFIKAPRPSTYSPIDLRRLSLSSAASSLPPPYPRQLDDEEAAVPAYGDQQEVQTMARYLFFYGFLFPPFWILGSLILVTPLTPDPSWHAEKDQKTIENILSVMRVVERRWAWRCVIALSTLILLVLIIVGSVLLAQHFGAAH</sequence>
<gene>
    <name evidence="3" type="ORF">M408DRAFT_326644</name>
</gene>
<keyword evidence="2" id="KW-0812">Transmembrane</keyword>
<accession>A0A0C2XVP1</accession>
<keyword evidence="2" id="KW-0472">Membrane</keyword>
<reference evidence="4" key="2">
    <citation type="submission" date="2015-01" db="EMBL/GenBank/DDBJ databases">
        <title>Evolutionary Origins and Diversification of the Mycorrhizal Mutualists.</title>
        <authorList>
            <consortium name="DOE Joint Genome Institute"/>
            <consortium name="Mycorrhizal Genomics Consortium"/>
            <person name="Kohler A."/>
            <person name="Kuo A."/>
            <person name="Nagy L.G."/>
            <person name="Floudas D."/>
            <person name="Copeland A."/>
            <person name="Barry K.W."/>
            <person name="Cichocki N."/>
            <person name="Veneault-Fourrey C."/>
            <person name="LaButti K."/>
            <person name="Lindquist E.A."/>
            <person name="Lipzen A."/>
            <person name="Lundell T."/>
            <person name="Morin E."/>
            <person name="Murat C."/>
            <person name="Riley R."/>
            <person name="Ohm R."/>
            <person name="Sun H."/>
            <person name="Tunlid A."/>
            <person name="Henrissat B."/>
            <person name="Grigoriev I.V."/>
            <person name="Hibbett D.S."/>
            <person name="Martin F."/>
        </authorList>
    </citation>
    <scope>NUCLEOTIDE SEQUENCE [LARGE SCALE GENOMIC DNA]</scope>
    <source>
        <strain evidence="4">MAFF 305830</strain>
    </source>
</reference>
<feature type="region of interest" description="Disordered" evidence="1">
    <location>
        <begin position="1"/>
        <end position="44"/>
    </location>
</feature>
<name>A0A0C2XVP1_SERVB</name>
<keyword evidence="2" id="KW-1133">Transmembrane helix</keyword>
<evidence type="ECO:0000256" key="1">
    <source>
        <dbReference type="SAM" id="MobiDB-lite"/>
    </source>
</evidence>
<organism evidence="3 4">
    <name type="scientific">Serendipita vermifera MAFF 305830</name>
    <dbReference type="NCBI Taxonomy" id="933852"/>
    <lineage>
        <taxon>Eukaryota</taxon>
        <taxon>Fungi</taxon>
        <taxon>Dikarya</taxon>
        <taxon>Basidiomycota</taxon>
        <taxon>Agaricomycotina</taxon>
        <taxon>Agaricomycetes</taxon>
        <taxon>Sebacinales</taxon>
        <taxon>Serendipitaceae</taxon>
        <taxon>Serendipita</taxon>
    </lineage>
</organism>
<feature type="transmembrane region" description="Helical" evidence="2">
    <location>
        <begin position="91"/>
        <end position="110"/>
    </location>
</feature>
<protein>
    <recommendedName>
        <fullName evidence="5">Transmembrane protein</fullName>
    </recommendedName>
</protein>